<evidence type="ECO:0000256" key="4">
    <source>
        <dbReference type="ARBA" id="ARBA00022889"/>
    </source>
</evidence>
<evidence type="ECO:0000256" key="9">
    <source>
        <dbReference type="SAM" id="Phobius"/>
    </source>
</evidence>
<evidence type="ECO:0000256" key="5">
    <source>
        <dbReference type="ARBA" id="ARBA00022989"/>
    </source>
</evidence>
<dbReference type="InterPro" id="IPR013836">
    <property type="entry name" value="CD34/Podocalyxin"/>
</dbReference>
<comment type="caution">
    <text evidence="10">The sequence shown here is derived from an EMBL/GenBank/DDBJ whole genome shotgun (WGS) entry which is preliminary data.</text>
</comment>
<keyword evidence="4" id="KW-0130">Cell adhesion</keyword>
<organism evidence="10 11">
    <name type="scientific">Oriolus oriolus</name>
    <name type="common">Eurasian golden oriole</name>
    <name type="synonym">Coracias oriolus</name>
    <dbReference type="NCBI Taxonomy" id="181099"/>
    <lineage>
        <taxon>Eukaryota</taxon>
        <taxon>Metazoa</taxon>
        <taxon>Chordata</taxon>
        <taxon>Craniata</taxon>
        <taxon>Vertebrata</taxon>
        <taxon>Euteleostomi</taxon>
        <taxon>Archelosauria</taxon>
        <taxon>Archosauria</taxon>
        <taxon>Dinosauria</taxon>
        <taxon>Saurischia</taxon>
        <taxon>Theropoda</taxon>
        <taxon>Coelurosauria</taxon>
        <taxon>Aves</taxon>
        <taxon>Neognathae</taxon>
        <taxon>Neoaves</taxon>
        <taxon>Telluraves</taxon>
        <taxon>Australaves</taxon>
        <taxon>Passeriformes</taxon>
        <taxon>Corvoidea</taxon>
        <taxon>Corvidae</taxon>
        <taxon>Oriolus</taxon>
    </lineage>
</organism>
<feature type="compositionally biased region" description="Low complexity" evidence="8">
    <location>
        <begin position="266"/>
        <end position="286"/>
    </location>
</feature>
<feature type="compositionally biased region" description="Polar residues" evidence="8">
    <location>
        <begin position="163"/>
        <end position="176"/>
    </location>
</feature>
<feature type="compositionally biased region" description="Low complexity" evidence="8">
    <location>
        <begin position="315"/>
        <end position="329"/>
    </location>
</feature>
<evidence type="ECO:0000256" key="3">
    <source>
        <dbReference type="ARBA" id="ARBA00022729"/>
    </source>
</evidence>
<keyword evidence="6 9" id="KW-0472">Membrane</keyword>
<gene>
    <name evidence="10" type="primary">Podxl2</name>
    <name evidence="10" type="ORF">ORIORI_R02772</name>
</gene>
<dbReference type="Pfam" id="PF06365">
    <property type="entry name" value="CD34_antigen"/>
    <property type="match status" value="1"/>
</dbReference>
<feature type="region of interest" description="Disordered" evidence="8">
    <location>
        <begin position="266"/>
        <end position="334"/>
    </location>
</feature>
<evidence type="ECO:0000256" key="7">
    <source>
        <dbReference type="ARBA" id="ARBA00023180"/>
    </source>
</evidence>
<evidence type="ECO:0000256" key="8">
    <source>
        <dbReference type="SAM" id="MobiDB-lite"/>
    </source>
</evidence>
<evidence type="ECO:0000313" key="10">
    <source>
        <dbReference type="EMBL" id="NXO11070.1"/>
    </source>
</evidence>
<feature type="region of interest" description="Disordered" evidence="8">
    <location>
        <begin position="527"/>
        <end position="550"/>
    </location>
</feature>
<keyword evidence="7" id="KW-0325">Glycoprotein</keyword>
<protein>
    <submittedName>
        <fullName evidence="10">PDXL2 protein</fullName>
    </submittedName>
</protein>
<keyword evidence="2 9" id="KW-0812">Transmembrane</keyword>
<keyword evidence="3" id="KW-0732">Signal</keyword>
<evidence type="ECO:0000256" key="6">
    <source>
        <dbReference type="ARBA" id="ARBA00023136"/>
    </source>
</evidence>
<feature type="non-terminal residue" evidence="10">
    <location>
        <position position="577"/>
    </location>
</feature>
<dbReference type="GO" id="GO:0005886">
    <property type="term" value="C:plasma membrane"/>
    <property type="evidence" value="ECO:0007669"/>
    <property type="project" value="UniProtKB-ARBA"/>
</dbReference>
<comment type="subcellular location">
    <subcellularLocation>
        <location evidence="1">Membrane</location>
        <topology evidence="1">Single-pass type I membrane protein</topology>
    </subcellularLocation>
</comment>
<accession>A0A7L1PH85</accession>
<evidence type="ECO:0000256" key="1">
    <source>
        <dbReference type="ARBA" id="ARBA00004479"/>
    </source>
</evidence>
<name>A0A7L1PH85_ORIOR</name>
<keyword evidence="5 9" id="KW-1133">Transmembrane helix</keyword>
<evidence type="ECO:0000256" key="2">
    <source>
        <dbReference type="ARBA" id="ARBA00022692"/>
    </source>
</evidence>
<evidence type="ECO:0000313" key="11">
    <source>
        <dbReference type="Proteomes" id="UP000534407"/>
    </source>
</evidence>
<dbReference type="EMBL" id="VXBT01005451">
    <property type="protein sequence ID" value="NXO11070.1"/>
    <property type="molecule type" value="Genomic_DNA"/>
</dbReference>
<keyword evidence="11" id="KW-1185">Reference proteome</keyword>
<dbReference type="PANTHER" id="PTHR15594:SF1">
    <property type="entry name" value="PODOCALYXIN-LIKE PROTEIN 2"/>
    <property type="match status" value="1"/>
</dbReference>
<dbReference type="GO" id="GO:0050901">
    <property type="term" value="P:leukocyte tethering or rolling"/>
    <property type="evidence" value="ECO:0007669"/>
    <property type="project" value="TreeGrafter"/>
</dbReference>
<feature type="transmembrane region" description="Helical" evidence="9">
    <location>
        <begin position="474"/>
        <end position="498"/>
    </location>
</feature>
<dbReference type="InterPro" id="IPR042397">
    <property type="entry name" value="PODXL2"/>
</dbReference>
<dbReference type="AlphaFoldDB" id="A0A7L1PH85"/>
<sequence>TGTLCLCLASSEDPTADGLTSTSLLEFAMMSHLEAMNSHEQTSPEAAEPDLAPGSLHAAPGSGFGSEENEESKILQPPQYFWEDGGELNDSSLDLGPATDYSFPASSQKALLKRNGTQVDNWEMATVQPPVEFVEPDLHTPFSTLEEEEGLLPIDPSRGGMESLQTSGPEVTSSEPVDQEDSFSLLFSTASARPGVVTEAAVGGQEEDSVSPGLDLGSSMGPGLLPVSSTFSTTVGARSPSVSEELLEPTVGWEMPEPTMLTEMEQAVETPVGTPSPASSSPGTQTLPGSEQHPPSVSPWDRADEPALDPVWNDTESATETAAAERSSSPRAGDARMAVLPTELPWDSAQVICKDWSNLAGKNYIILNMSDNIDCEEFRLERGPQLLALVEDAFSRQPEGLQERWLISLSKPNENDKHLLMTLAGEQGVIPTKDVLMALGDVKRSLAEIGIQNYSTTTSCQSHPNQTRSDYGKLFVVLVIIGSICAIIIVLGLIYNCWQRRLPKMKNMSHGEELRFVENGCHDNPTLDVASDSQSEMQEKKPSVNGGNTINGPDSWDVLINKQASEDVDVFEEDTHL</sequence>
<feature type="region of interest" description="Disordered" evidence="8">
    <location>
        <begin position="152"/>
        <end position="176"/>
    </location>
</feature>
<feature type="region of interest" description="Disordered" evidence="8">
    <location>
        <begin position="37"/>
        <end position="73"/>
    </location>
</feature>
<proteinExistence type="predicted"/>
<dbReference type="Proteomes" id="UP000534407">
    <property type="component" value="Unassembled WGS sequence"/>
</dbReference>
<feature type="non-terminal residue" evidence="10">
    <location>
        <position position="1"/>
    </location>
</feature>
<reference evidence="10 11" key="1">
    <citation type="submission" date="2019-09" db="EMBL/GenBank/DDBJ databases">
        <title>Bird 10,000 Genomes (B10K) Project - Family phase.</title>
        <authorList>
            <person name="Zhang G."/>
        </authorList>
    </citation>
    <scope>NUCLEOTIDE SEQUENCE [LARGE SCALE GENOMIC DNA]</scope>
    <source>
        <strain evidence="10">B10K-DU-002-24</strain>
        <tissue evidence="10">Muscle</tissue>
    </source>
</reference>
<dbReference type="PANTHER" id="PTHR15594">
    <property type="entry name" value="PODOCALYXIN-LIKE PROTEIN 2"/>
    <property type="match status" value="1"/>
</dbReference>